<reference evidence="3 4" key="1">
    <citation type="journal article" date="2014" name="Genome Announc.">
        <title>Draft Genome Sequences of Three Alkaliphilic Bacillus Strains, Bacillus wakoensis JCM 9140T, Bacillus akibai JCM 9157T, and Bacillus hemicellulosilyticus JCM 9152T.</title>
        <authorList>
            <person name="Yuki M."/>
            <person name="Oshima K."/>
            <person name="Suda W."/>
            <person name="Oshida Y."/>
            <person name="Kitamura K."/>
            <person name="Iida T."/>
            <person name="Hattori M."/>
            <person name="Ohkuma M."/>
        </authorList>
    </citation>
    <scope>NUCLEOTIDE SEQUENCE [LARGE SCALE GENOMIC DNA]</scope>
    <source>
        <strain evidence="3 4">JCM 9157</strain>
    </source>
</reference>
<feature type="coiled-coil region" evidence="1">
    <location>
        <begin position="68"/>
        <end position="95"/>
    </location>
</feature>
<dbReference type="AlphaFoldDB" id="W4QX39"/>
<dbReference type="InterPro" id="IPR036388">
    <property type="entry name" value="WH-like_DNA-bd_sf"/>
</dbReference>
<proteinExistence type="predicted"/>
<dbReference type="OrthoDB" id="10016655at2"/>
<evidence type="ECO:0000259" key="2">
    <source>
        <dbReference type="Pfam" id="PF16124"/>
    </source>
</evidence>
<dbReference type="Proteomes" id="UP000018896">
    <property type="component" value="Unassembled WGS sequence"/>
</dbReference>
<evidence type="ECO:0000313" key="4">
    <source>
        <dbReference type="Proteomes" id="UP000018896"/>
    </source>
</evidence>
<accession>W4QX39</accession>
<keyword evidence="1" id="KW-0175">Coiled coil</keyword>
<organism evidence="3 4">
    <name type="scientific">Halalkalibacter akibai (strain ATCC 43226 / DSM 21942 / CIP 109018 / JCM 9157 / 1139)</name>
    <name type="common">Bacillus akibai</name>
    <dbReference type="NCBI Taxonomy" id="1236973"/>
    <lineage>
        <taxon>Bacteria</taxon>
        <taxon>Bacillati</taxon>
        <taxon>Bacillota</taxon>
        <taxon>Bacilli</taxon>
        <taxon>Bacillales</taxon>
        <taxon>Bacillaceae</taxon>
        <taxon>Halalkalibacter</taxon>
    </lineage>
</organism>
<dbReference type="STRING" id="1236973.JCM9157_3026"/>
<evidence type="ECO:0000313" key="3">
    <source>
        <dbReference type="EMBL" id="GAE35889.1"/>
    </source>
</evidence>
<dbReference type="RefSeq" id="WP_052013152.1">
    <property type="nucleotide sequence ID" value="NZ_BAUV01000024.1"/>
</dbReference>
<feature type="domain" description="ATP-dependent DNA helicase RecQ zinc-binding" evidence="2">
    <location>
        <begin position="77"/>
        <end position="126"/>
    </location>
</feature>
<comment type="caution">
    <text evidence="3">The sequence shown here is derived from an EMBL/GenBank/DDBJ whole genome shotgun (WGS) entry which is preliminary data.</text>
</comment>
<dbReference type="InterPro" id="IPR032284">
    <property type="entry name" value="RecQ_Zn-bd"/>
</dbReference>
<dbReference type="eggNOG" id="COG0514">
    <property type="taxonomic scope" value="Bacteria"/>
</dbReference>
<evidence type="ECO:0000256" key="1">
    <source>
        <dbReference type="SAM" id="Coils"/>
    </source>
</evidence>
<name>W4QX39_HALA3</name>
<sequence length="165" mass="19540">MLLERDKLTDEQLQELLHVMQKVNSFDYNAEKELVHMRGVPDVAWRTLKYQLESRGIIRKEQILPFSVESLILSIREEEQERNQIKQKNLEAFLRWIKTQGCRREKLLSYFNENLIQEIQPCCDNCGARLPQINNKGHVSSSLLPWRKTLMELFNVGESKHEETT</sequence>
<keyword evidence="4" id="KW-1185">Reference proteome</keyword>
<gene>
    <name evidence="3" type="ORF">JCM9157_3026</name>
</gene>
<dbReference type="EMBL" id="BAUV01000024">
    <property type="protein sequence ID" value="GAE35889.1"/>
    <property type="molecule type" value="Genomic_DNA"/>
</dbReference>
<dbReference type="Pfam" id="PF16124">
    <property type="entry name" value="RecQ_Zn_bind"/>
    <property type="match status" value="1"/>
</dbReference>
<dbReference type="Gene3D" id="1.10.10.10">
    <property type="entry name" value="Winged helix-like DNA-binding domain superfamily/Winged helix DNA-binding domain"/>
    <property type="match status" value="1"/>
</dbReference>
<protein>
    <recommendedName>
        <fullName evidence="2">ATP-dependent DNA helicase RecQ zinc-binding domain-containing protein</fullName>
    </recommendedName>
</protein>